<dbReference type="CDD" id="cd00158">
    <property type="entry name" value="RHOD"/>
    <property type="match status" value="1"/>
</dbReference>
<keyword evidence="1" id="KW-1133">Transmembrane helix</keyword>
<dbReference type="InterPro" id="IPR036873">
    <property type="entry name" value="Rhodanese-like_dom_sf"/>
</dbReference>
<comment type="caution">
    <text evidence="3">The sequence shown here is derived from an EMBL/GenBank/DDBJ whole genome shotgun (WGS) entry which is preliminary data.</text>
</comment>
<feature type="domain" description="Rhodanese" evidence="2">
    <location>
        <begin position="46"/>
        <end position="131"/>
    </location>
</feature>
<keyword evidence="1" id="KW-0812">Transmembrane</keyword>
<dbReference type="Pfam" id="PF00581">
    <property type="entry name" value="Rhodanese"/>
    <property type="match status" value="1"/>
</dbReference>
<organism evidence="3 4">
    <name type="scientific">Paenibacillus aurantiacus</name>
    <dbReference type="NCBI Taxonomy" id="1936118"/>
    <lineage>
        <taxon>Bacteria</taxon>
        <taxon>Bacillati</taxon>
        <taxon>Bacillota</taxon>
        <taxon>Bacilli</taxon>
        <taxon>Bacillales</taxon>
        <taxon>Paenibacillaceae</taxon>
        <taxon>Paenibacillus</taxon>
    </lineage>
</organism>
<gene>
    <name evidence="3" type="ORF">ACFFSY_04320</name>
</gene>
<evidence type="ECO:0000313" key="4">
    <source>
        <dbReference type="Proteomes" id="UP001589747"/>
    </source>
</evidence>
<evidence type="ECO:0000256" key="1">
    <source>
        <dbReference type="SAM" id="Phobius"/>
    </source>
</evidence>
<dbReference type="PROSITE" id="PS50206">
    <property type="entry name" value="RHODANESE_3"/>
    <property type="match status" value="1"/>
</dbReference>
<dbReference type="PANTHER" id="PTHR43031:SF18">
    <property type="entry name" value="RHODANESE-RELATED SULFURTRANSFERASES"/>
    <property type="match status" value="1"/>
</dbReference>
<accession>A0ABV5KIU1</accession>
<keyword evidence="1" id="KW-0472">Membrane</keyword>
<evidence type="ECO:0000313" key="3">
    <source>
        <dbReference type="EMBL" id="MFB9325141.1"/>
    </source>
</evidence>
<dbReference type="RefSeq" id="WP_377490406.1">
    <property type="nucleotide sequence ID" value="NZ_JBHMDO010000009.1"/>
</dbReference>
<name>A0ABV5KIU1_9BACL</name>
<sequence>MTFNFNTLIDVAIAALFIWLLYLQFGPVRGLRTLAARDFDRELAEAPKEALLLDVREAGEFRRGAIPKAVNIPLSALGRRLEEIPKDRSVYLYCQSGVRSKRAARLLKRRGYDRIAQLKGGIAAWDGKRTR</sequence>
<dbReference type="PANTHER" id="PTHR43031">
    <property type="entry name" value="FAD-DEPENDENT OXIDOREDUCTASE"/>
    <property type="match status" value="1"/>
</dbReference>
<dbReference type="InterPro" id="IPR001763">
    <property type="entry name" value="Rhodanese-like_dom"/>
</dbReference>
<dbReference type="Gene3D" id="3.40.250.10">
    <property type="entry name" value="Rhodanese-like domain"/>
    <property type="match status" value="1"/>
</dbReference>
<proteinExistence type="predicted"/>
<reference evidence="3 4" key="1">
    <citation type="submission" date="2024-09" db="EMBL/GenBank/DDBJ databases">
        <authorList>
            <person name="Sun Q."/>
            <person name="Mori K."/>
        </authorList>
    </citation>
    <scope>NUCLEOTIDE SEQUENCE [LARGE SCALE GENOMIC DNA]</scope>
    <source>
        <strain evidence="3 4">TISTR 2452</strain>
    </source>
</reference>
<keyword evidence="4" id="KW-1185">Reference proteome</keyword>
<evidence type="ECO:0000259" key="2">
    <source>
        <dbReference type="PROSITE" id="PS50206"/>
    </source>
</evidence>
<dbReference type="Proteomes" id="UP001589747">
    <property type="component" value="Unassembled WGS sequence"/>
</dbReference>
<dbReference type="EMBL" id="JBHMDO010000009">
    <property type="protein sequence ID" value="MFB9325141.1"/>
    <property type="molecule type" value="Genomic_DNA"/>
</dbReference>
<dbReference type="SUPFAM" id="SSF52821">
    <property type="entry name" value="Rhodanese/Cell cycle control phosphatase"/>
    <property type="match status" value="1"/>
</dbReference>
<dbReference type="InterPro" id="IPR050229">
    <property type="entry name" value="GlpE_sulfurtransferase"/>
</dbReference>
<protein>
    <submittedName>
        <fullName evidence="3">Rhodanese-like domain-containing protein</fullName>
    </submittedName>
</protein>
<feature type="transmembrane region" description="Helical" evidence="1">
    <location>
        <begin position="6"/>
        <end position="23"/>
    </location>
</feature>
<dbReference type="SMART" id="SM00450">
    <property type="entry name" value="RHOD"/>
    <property type="match status" value="1"/>
</dbReference>